<dbReference type="InterPro" id="IPR033131">
    <property type="entry name" value="Pectinesterase_Asp_AS"/>
</dbReference>
<gene>
    <name evidence="11" type="ORF">BDV98DRAFT_605003</name>
</gene>
<dbReference type="InterPro" id="IPR000070">
    <property type="entry name" value="Pectinesterase_cat"/>
</dbReference>
<evidence type="ECO:0000256" key="3">
    <source>
        <dbReference type="ARBA" id="ARBA00013229"/>
    </source>
</evidence>
<dbReference type="Gene3D" id="2.160.20.10">
    <property type="entry name" value="Single-stranded right-handed beta-helix, Pectin lyase-like"/>
    <property type="match status" value="1"/>
</dbReference>
<comment type="subcellular location">
    <subcellularLocation>
        <location evidence="8">Secreted</location>
    </subcellularLocation>
</comment>
<evidence type="ECO:0000256" key="8">
    <source>
        <dbReference type="RuleBase" id="RU000589"/>
    </source>
</evidence>
<dbReference type="GO" id="GO:0030599">
    <property type="term" value="F:pectinesterase activity"/>
    <property type="evidence" value="ECO:0007669"/>
    <property type="project" value="UniProtKB-UniRule"/>
</dbReference>
<proteinExistence type="inferred from homology"/>
<feature type="domain" description="Pectinesterase catalytic" evidence="10">
    <location>
        <begin position="17"/>
        <end position="171"/>
    </location>
</feature>
<comment type="function">
    <text evidence="8">Involved in maceration and soft-rotting of plant tissue.</text>
</comment>
<keyword evidence="5 8" id="KW-0063">Aspartyl esterase</keyword>
<evidence type="ECO:0000259" key="10">
    <source>
        <dbReference type="Pfam" id="PF01095"/>
    </source>
</evidence>
<dbReference type="Pfam" id="PF01095">
    <property type="entry name" value="Pectinesterase"/>
    <property type="match status" value="2"/>
</dbReference>
<evidence type="ECO:0000256" key="4">
    <source>
        <dbReference type="ARBA" id="ARBA00022801"/>
    </source>
</evidence>
<dbReference type="Proteomes" id="UP000305067">
    <property type="component" value="Unassembled WGS sequence"/>
</dbReference>
<keyword evidence="12" id="KW-1185">Reference proteome</keyword>
<evidence type="ECO:0000313" key="12">
    <source>
        <dbReference type="Proteomes" id="UP000305067"/>
    </source>
</evidence>
<dbReference type="PROSITE" id="PS00503">
    <property type="entry name" value="PECTINESTERASE_2"/>
    <property type="match status" value="1"/>
</dbReference>
<reference evidence="11 12" key="1">
    <citation type="journal article" date="2019" name="Nat. Ecol. Evol.">
        <title>Megaphylogeny resolves global patterns of mushroom evolution.</title>
        <authorList>
            <person name="Varga T."/>
            <person name="Krizsan K."/>
            <person name="Foldi C."/>
            <person name="Dima B."/>
            <person name="Sanchez-Garcia M."/>
            <person name="Sanchez-Ramirez S."/>
            <person name="Szollosi G.J."/>
            <person name="Szarkandi J.G."/>
            <person name="Papp V."/>
            <person name="Albert L."/>
            <person name="Andreopoulos W."/>
            <person name="Angelini C."/>
            <person name="Antonin V."/>
            <person name="Barry K.W."/>
            <person name="Bougher N.L."/>
            <person name="Buchanan P."/>
            <person name="Buyck B."/>
            <person name="Bense V."/>
            <person name="Catcheside P."/>
            <person name="Chovatia M."/>
            <person name="Cooper J."/>
            <person name="Damon W."/>
            <person name="Desjardin D."/>
            <person name="Finy P."/>
            <person name="Geml J."/>
            <person name="Haridas S."/>
            <person name="Hughes K."/>
            <person name="Justo A."/>
            <person name="Karasinski D."/>
            <person name="Kautmanova I."/>
            <person name="Kiss B."/>
            <person name="Kocsube S."/>
            <person name="Kotiranta H."/>
            <person name="LaButti K.M."/>
            <person name="Lechner B.E."/>
            <person name="Liimatainen K."/>
            <person name="Lipzen A."/>
            <person name="Lukacs Z."/>
            <person name="Mihaltcheva S."/>
            <person name="Morgado L.N."/>
            <person name="Niskanen T."/>
            <person name="Noordeloos M.E."/>
            <person name="Ohm R.A."/>
            <person name="Ortiz-Santana B."/>
            <person name="Ovrebo C."/>
            <person name="Racz N."/>
            <person name="Riley R."/>
            <person name="Savchenko A."/>
            <person name="Shiryaev A."/>
            <person name="Soop K."/>
            <person name="Spirin V."/>
            <person name="Szebenyi C."/>
            <person name="Tomsovsky M."/>
            <person name="Tulloss R.E."/>
            <person name="Uehling J."/>
            <person name="Grigoriev I.V."/>
            <person name="Vagvolgyi C."/>
            <person name="Papp T."/>
            <person name="Martin F.M."/>
            <person name="Miettinen O."/>
            <person name="Hibbett D.S."/>
            <person name="Nagy L.G."/>
        </authorList>
    </citation>
    <scope>NUCLEOTIDE SEQUENCE [LARGE SCALE GENOMIC DNA]</scope>
    <source>
        <strain evidence="11 12">CBS 309.79</strain>
    </source>
</reference>
<accession>A0A5C3QFN4</accession>
<comment type="catalytic activity">
    <reaction evidence="6 8">
        <text>[(1-&gt;4)-alpha-D-galacturonosyl methyl ester](n) + n H2O = [(1-&gt;4)-alpha-D-galacturonosyl](n) + n methanol + n H(+)</text>
        <dbReference type="Rhea" id="RHEA:22380"/>
        <dbReference type="Rhea" id="RHEA-COMP:14570"/>
        <dbReference type="Rhea" id="RHEA-COMP:14573"/>
        <dbReference type="ChEBI" id="CHEBI:15377"/>
        <dbReference type="ChEBI" id="CHEBI:15378"/>
        <dbReference type="ChEBI" id="CHEBI:17790"/>
        <dbReference type="ChEBI" id="CHEBI:140522"/>
        <dbReference type="ChEBI" id="CHEBI:140523"/>
        <dbReference type="EC" id="3.1.1.11"/>
    </reaction>
</comment>
<evidence type="ECO:0000256" key="6">
    <source>
        <dbReference type="ARBA" id="ARBA00047928"/>
    </source>
</evidence>
<keyword evidence="8" id="KW-0964">Secreted</keyword>
<organism evidence="11 12">
    <name type="scientific">Pterulicium gracile</name>
    <dbReference type="NCBI Taxonomy" id="1884261"/>
    <lineage>
        <taxon>Eukaryota</taxon>
        <taxon>Fungi</taxon>
        <taxon>Dikarya</taxon>
        <taxon>Basidiomycota</taxon>
        <taxon>Agaricomycotina</taxon>
        <taxon>Agaricomycetes</taxon>
        <taxon>Agaricomycetidae</taxon>
        <taxon>Agaricales</taxon>
        <taxon>Pleurotineae</taxon>
        <taxon>Pterulaceae</taxon>
        <taxon>Pterulicium</taxon>
    </lineage>
</organism>
<keyword evidence="4 8" id="KW-0378">Hydrolase</keyword>
<dbReference type="STRING" id="1884261.A0A5C3QFN4"/>
<evidence type="ECO:0000313" key="11">
    <source>
        <dbReference type="EMBL" id="TFL00806.1"/>
    </source>
</evidence>
<name>A0A5C3QFN4_9AGAR</name>
<dbReference type="InterPro" id="IPR012334">
    <property type="entry name" value="Pectin_lyas_fold"/>
</dbReference>
<feature type="region of interest" description="Disordered" evidence="9">
    <location>
        <begin position="268"/>
        <end position="292"/>
    </location>
</feature>
<dbReference type="GO" id="GO:0045490">
    <property type="term" value="P:pectin catabolic process"/>
    <property type="evidence" value="ECO:0007669"/>
    <property type="project" value="UniProtKB-UniRule"/>
</dbReference>
<dbReference type="OrthoDB" id="2019149at2759"/>
<evidence type="ECO:0000256" key="5">
    <source>
        <dbReference type="ARBA" id="ARBA00023085"/>
    </source>
</evidence>
<dbReference type="UniPathway" id="UPA00545">
    <property type="reaction ID" value="UER00823"/>
</dbReference>
<feature type="active site" evidence="7">
    <location>
        <position position="163"/>
    </location>
</feature>
<dbReference type="GO" id="GO:0005576">
    <property type="term" value="C:extracellular region"/>
    <property type="evidence" value="ECO:0007669"/>
    <property type="project" value="UniProtKB-SubCell"/>
</dbReference>
<dbReference type="AlphaFoldDB" id="A0A5C3QFN4"/>
<dbReference type="EC" id="3.1.1.11" evidence="3 8"/>
<protein>
    <recommendedName>
        <fullName evidence="3 8">Pectinesterase</fullName>
        <ecNumber evidence="3 8">3.1.1.11</ecNumber>
    </recommendedName>
</protein>
<evidence type="ECO:0000256" key="2">
    <source>
        <dbReference type="ARBA" id="ARBA00008891"/>
    </source>
</evidence>
<keyword evidence="11" id="KW-0456">Lyase</keyword>
<evidence type="ECO:0000256" key="1">
    <source>
        <dbReference type="ARBA" id="ARBA00005184"/>
    </source>
</evidence>
<dbReference type="PANTHER" id="PTHR31321">
    <property type="entry name" value="ACYL-COA THIOESTER HYDROLASE YBHC-RELATED"/>
    <property type="match status" value="1"/>
</dbReference>
<comment type="pathway">
    <text evidence="1 8">Glycan metabolism; pectin degradation; 2-dehydro-3-deoxy-D-gluconate from pectin: step 1/5.</text>
</comment>
<comment type="similarity">
    <text evidence="2">Belongs to the pectinesterase family.</text>
</comment>
<dbReference type="EMBL" id="ML178827">
    <property type="protein sequence ID" value="TFL00806.1"/>
    <property type="molecule type" value="Genomic_DNA"/>
</dbReference>
<sequence length="292" mass="32317">MVLLPYLFPSFRQSGTQSSEFSTIQAAVYSLGSRWSARTIFVYPGTYREQVSIQYKGPLIIFGSTTNTANWSSNTVTLTNNKNAADSGGNDPSATLRALSQDFKLYNVNVANTFGGQALAISARGTRQVYYGCEITGDQDTLFAHAGNGVQHYAYCWIEGSVDFIFGRTSACDPVHHVFDRVKLVSTGANLKNKVMLGRPWRVLARTTWQNSHLGDLVHPDEYSTMAANAIPVYMEYGNTGSSADTSKRKYFTKTSAAHDWRQWRWHRTTTNNKPTTDCVPPYGDSAVDQAG</sequence>
<dbReference type="PANTHER" id="PTHR31321:SF57">
    <property type="entry name" value="PECTINESTERASE 53-RELATED"/>
    <property type="match status" value="1"/>
</dbReference>
<evidence type="ECO:0000256" key="7">
    <source>
        <dbReference type="PROSITE-ProRule" id="PRU10040"/>
    </source>
</evidence>
<dbReference type="GO" id="GO:0016829">
    <property type="term" value="F:lyase activity"/>
    <property type="evidence" value="ECO:0007669"/>
    <property type="project" value="UniProtKB-KW"/>
</dbReference>
<keyword evidence="8" id="KW-0961">Cell wall biogenesis/degradation</keyword>
<dbReference type="InterPro" id="IPR011050">
    <property type="entry name" value="Pectin_lyase_fold/virulence"/>
</dbReference>
<evidence type="ECO:0000256" key="9">
    <source>
        <dbReference type="SAM" id="MobiDB-lite"/>
    </source>
</evidence>
<dbReference type="SUPFAM" id="SSF51126">
    <property type="entry name" value="Pectin lyase-like"/>
    <property type="match status" value="1"/>
</dbReference>
<dbReference type="GO" id="GO:0042545">
    <property type="term" value="P:cell wall modification"/>
    <property type="evidence" value="ECO:0007669"/>
    <property type="project" value="UniProtKB-UniRule"/>
</dbReference>
<feature type="domain" description="Pectinesterase catalytic" evidence="10">
    <location>
        <begin position="190"/>
        <end position="252"/>
    </location>
</feature>